<sequence>MKDIATLSTTKYILDKYNLNALKKYGQNFLIDINVVNKIIKETRIDKDVAVIEVGPGIGALTQMLSCYGGKVISFEIDERFKPVYDEFLTADNLEIIFGDFMKQEISKIVADLKKTYQKVYLVANLPYYITTAIIEKVILSDCNIDQLIVMVQKEVALKMTSDYKNPLLLMIKDMGKVEYLFTVNKNVFLPAPHVDSAIIKIVLTKKPNLKLYEILNVCFKQRRKTIYNNLKKEYSNALEILEKCEIDTKKRSEELSLNDFKNITDMI</sequence>
<evidence type="ECO:0000259" key="10">
    <source>
        <dbReference type="SMART" id="SM00650"/>
    </source>
</evidence>
<dbReference type="GO" id="GO:0003723">
    <property type="term" value="F:RNA binding"/>
    <property type="evidence" value="ECO:0007669"/>
    <property type="project" value="UniProtKB-UniRule"/>
</dbReference>
<feature type="binding site" evidence="9">
    <location>
        <position position="55"/>
    </location>
    <ligand>
        <name>S-adenosyl-L-methionine</name>
        <dbReference type="ChEBI" id="CHEBI:59789"/>
    </ligand>
</feature>
<feature type="binding site" evidence="9">
    <location>
        <position position="76"/>
    </location>
    <ligand>
        <name>S-adenosyl-L-methionine</name>
        <dbReference type="ChEBI" id="CHEBI:59789"/>
    </ligand>
</feature>
<name>A0A1Y4Q7U0_9FIRM</name>
<dbReference type="EMBL" id="NFLB01000001">
    <property type="protein sequence ID" value="OUQ06656.1"/>
    <property type="molecule type" value="Genomic_DNA"/>
</dbReference>
<gene>
    <name evidence="11" type="ORF">B5E91_01635</name>
</gene>
<dbReference type="SMART" id="SM00650">
    <property type="entry name" value="rADc"/>
    <property type="match status" value="1"/>
</dbReference>
<protein>
    <recommendedName>
        <fullName evidence="1">rRNA adenine N-6-methyltransferase</fullName>
    </recommendedName>
    <alternativeName>
        <fullName evidence="8">Macrolide-lincosamide-streptogramin B resistance protein</fullName>
    </alternativeName>
</protein>
<dbReference type="Proteomes" id="UP000196258">
    <property type="component" value="Unassembled WGS sequence"/>
</dbReference>
<dbReference type="RefSeq" id="WP_087254215.1">
    <property type="nucleotide sequence ID" value="NZ_CAJFOD010000115.1"/>
</dbReference>
<evidence type="ECO:0000256" key="5">
    <source>
        <dbReference type="ARBA" id="ARBA00022679"/>
    </source>
</evidence>
<dbReference type="InterPro" id="IPR029063">
    <property type="entry name" value="SAM-dependent_MTases_sf"/>
</dbReference>
<keyword evidence="7 9" id="KW-0694">RNA-binding</keyword>
<dbReference type="NCBIfam" id="TIGR00755">
    <property type="entry name" value="ksgA"/>
    <property type="match status" value="1"/>
</dbReference>
<dbReference type="PROSITE" id="PS01131">
    <property type="entry name" value="RRNA_A_DIMETH"/>
    <property type="match status" value="1"/>
</dbReference>
<dbReference type="SUPFAM" id="SSF53335">
    <property type="entry name" value="S-adenosyl-L-methionine-dependent methyltransferases"/>
    <property type="match status" value="1"/>
</dbReference>
<feature type="binding site" evidence="9">
    <location>
        <position position="30"/>
    </location>
    <ligand>
        <name>S-adenosyl-L-methionine</name>
        <dbReference type="ChEBI" id="CHEBI:59789"/>
    </ligand>
</feature>
<accession>A0A1Y4Q7U0</accession>
<proteinExistence type="inferred from homology"/>
<comment type="caution">
    <text evidence="11">The sequence shown here is derived from an EMBL/GenBank/DDBJ whole genome shotgun (WGS) entry which is preliminary data.</text>
</comment>
<dbReference type="PANTHER" id="PTHR11727:SF7">
    <property type="entry name" value="DIMETHYLADENOSINE TRANSFERASE-RELATED"/>
    <property type="match status" value="1"/>
</dbReference>
<dbReference type="InterPro" id="IPR011530">
    <property type="entry name" value="rRNA_adenine_dimethylase"/>
</dbReference>
<dbReference type="GO" id="GO:0005829">
    <property type="term" value="C:cytosol"/>
    <property type="evidence" value="ECO:0007669"/>
    <property type="project" value="TreeGrafter"/>
</dbReference>
<evidence type="ECO:0000256" key="2">
    <source>
        <dbReference type="ARBA" id="ARBA00022490"/>
    </source>
</evidence>
<evidence type="ECO:0000256" key="4">
    <source>
        <dbReference type="ARBA" id="ARBA00022603"/>
    </source>
</evidence>
<dbReference type="InterPro" id="IPR001737">
    <property type="entry name" value="KsgA/Erm"/>
</dbReference>
<dbReference type="InterPro" id="IPR020598">
    <property type="entry name" value="rRNA_Ade_methylase_Trfase_N"/>
</dbReference>
<dbReference type="Gene3D" id="1.10.8.100">
    <property type="entry name" value="Ribosomal RNA adenine dimethylase-like, domain 2"/>
    <property type="match status" value="1"/>
</dbReference>
<keyword evidence="3" id="KW-0698">rRNA processing</keyword>
<evidence type="ECO:0000256" key="8">
    <source>
        <dbReference type="ARBA" id="ARBA00029941"/>
    </source>
</evidence>
<feature type="binding site" evidence="9">
    <location>
        <position position="100"/>
    </location>
    <ligand>
        <name>S-adenosyl-L-methionine</name>
        <dbReference type="ChEBI" id="CHEBI:59789"/>
    </ligand>
</feature>
<dbReference type="InterPro" id="IPR023165">
    <property type="entry name" value="rRNA_Ade_diMease-like_C"/>
</dbReference>
<dbReference type="PANTHER" id="PTHR11727">
    <property type="entry name" value="DIMETHYLADENOSINE TRANSFERASE"/>
    <property type="match status" value="1"/>
</dbReference>
<reference evidence="12" key="1">
    <citation type="submission" date="2017-04" db="EMBL/GenBank/DDBJ databases">
        <title>Function of individual gut microbiota members based on whole genome sequencing of pure cultures obtained from chicken caecum.</title>
        <authorList>
            <person name="Medvecky M."/>
            <person name="Cejkova D."/>
            <person name="Polansky O."/>
            <person name="Karasova D."/>
            <person name="Kubasova T."/>
            <person name="Cizek A."/>
            <person name="Rychlik I."/>
        </authorList>
    </citation>
    <scope>NUCLEOTIDE SEQUENCE [LARGE SCALE GENOMIC DNA]</scope>
    <source>
        <strain evidence="12">An149</strain>
    </source>
</reference>
<evidence type="ECO:0000256" key="9">
    <source>
        <dbReference type="PROSITE-ProRule" id="PRU01026"/>
    </source>
</evidence>
<dbReference type="PROSITE" id="PS51689">
    <property type="entry name" value="SAM_RNA_A_N6_MT"/>
    <property type="match status" value="1"/>
</dbReference>
<evidence type="ECO:0000256" key="3">
    <source>
        <dbReference type="ARBA" id="ARBA00022552"/>
    </source>
</evidence>
<organism evidence="11 12">
    <name type="scientific">Thomasclavelia spiroformis</name>
    <dbReference type="NCBI Taxonomy" id="29348"/>
    <lineage>
        <taxon>Bacteria</taxon>
        <taxon>Bacillati</taxon>
        <taxon>Bacillota</taxon>
        <taxon>Erysipelotrichia</taxon>
        <taxon>Erysipelotrichales</taxon>
        <taxon>Coprobacillaceae</taxon>
        <taxon>Thomasclavelia</taxon>
    </lineage>
</organism>
<dbReference type="Pfam" id="PF00398">
    <property type="entry name" value="RrnaAD"/>
    <property type="match status" value="1"/>
</dbReference>
<evidence type="ECO:0000313" key="12">
    <source>
        <dbReference type="Proteomes" id="UP000196258"/>
    </source>
</evidence>
<keyword evidence="6 9" id="KW-0949">S-adenosyl-L-methionine</keyword>
<dbReference type="AlphaFoldDB" id="A0A1Y4Q7U0"/>
<feature type="domain" description="Ribosomal RNA adenine methylase transferase N-terminal" evidence="10">
    <location>
        <begin position="35"/>
        <end position="206"/>
    </location>
</feature>
<evidence type="ECO:0000256" key="7">
    <source>
        <dbReference type="ARBA" id="ARBA00022884"/>
    </source>
</evidence>
<dbReference type="Gene3D" id="3.40.50.150">
    <property type="entry name" value="Vaccinia Virus protein VP39"/>
    <property type="match status" value="1"/>
</dbReference>
<evidence type="ECO:0000313" key="11">
    <source>
        <dbReference type="EMBL" id="OUQ06656.1"/>
    </source>
</evidence>
<evidence type="ECO:0000256" key="1">
    <source>
        <dbReference type="ARBA" id="ARBA00016505"/>
    </source>
</evidence>
<keyword evidence="2" id="KW-0963">Cytoplasm</keyword>
<feature type="binding site" evidence="9">
    <location>
        <position position="125"/>
    </location>
    <ligand>
        <name>S-adenosyl-L-methionine</name>
        <dbReference type="ChEBI" id="CHEBI:59789"/>
    </ligand>
</feature>
<keyword evidence="5 9" id="KW-0808">Transferase</keyword>
<keyword evidence="4 9" id="KW-0489">Methyltransferase</keyword>
<dbReference type="GO" id="GO:0000179">
    <property type="term" value="F:rRNA (adenine-N6,N6-)-dimethyltransferase activity"/>
    <property type="evidence" value="ECO:0007669"/>
    <property type="project" value="UniProtKB-UniRule"/>
</dbReference>
<evidence type="ECO:0000256" key="6">
    <source>
        <dbReference type="ARBA" id="ARBA00022691"/>
    </source>
</evidence>
<feature type="binding site" evidence="9">
    <location>
        <position position="28"/>
    </location>
    <ligand>
        <name>S-adenosyl-L-methionine</name>
        <dbReference type="ChEBI" id="CHEBI:59789"/>
    </ligand>
</feature>
<comment type="similarity">
    <text evidence="9">Belongs to the class I-like SAM-binding methyltransferase superfamily. rRNA adenine N(6)-methyltransferase family.</text>
</comment>
<dbReference type="InterPro" id="IPR020596">
    <property type="entry name" value="rRNA_Ade_Mease_Trfase_CS"/>
</dbReference>